<accession>A0ABU7V0X1</accession>
<comment type="caution">
    <text evidence="2">The sequence shown here is derived from an EMBL/GenBank/DDBJ whole genome shotgun (WGS) entry which is preliminary data.</text>
</comment>
<dbReference type="Proteomes" id="UP001356170">
    <property type="component" value="Unassembled WGS sequence"/>
</dbReference>
<dbReference type="PROSITE" id="PS50835">
    <property type="entry name" value="IG_LIKE"/>
    <property type="match status" value="1"/>
</dbReference>
<reference evidence="2 3" key="1">
    <citation type="submission" date="2024-01" db="EMBL/GenBank/DDBJ databases">
        <title>Novel species of the genus Luteimonas isolated from rivers.</title>
        <authorList>
            <person name="Lu H."/>
        </authorList>
    </citation>
    <scope>NUCLEOTIDE SEQUENCE [LARGE SCALE GENOMIC DNA]</scope>
    <source>
        <strain evidence="2 3">FXH3W</strain>
    </source>
</reference>
<proteinExistence type="predicted"/>
<dbReference type="InterPro" id="IPR007110">
    <property type="entry name" value="Ig-like_dom"/>
</dbReference>
<evidence type="ECO:0000313" key="3">
    <source>
        <dbReference type="Proteomes" id="UP001356170"/>
    </source>
</evidence>
<protein>
    <recommendedName>
        <fullName evidence="1">Ig-like domain-containing protein</fullName>
    </recommendedName>
</protein>
<gene>
    <name evidence="2" type="ORF">V3390_09180</name>
</gene>
<evidence type="ECO:0000313" key="2">
    <source>
        <dbReference type="EMBL" id="MEF2156392.1"/>
    </source>
</evidence>
<organism evidence="2 3">
    <name type="scientific">Aquilutibacter rugosus</name>
    <dbReference type="NCBI Taxonomy" id="3115820"/>
    <lineage>
        <taxon>Bacteria</taxon>
        <taxon>Pseudomonadati</taxon>
        <taxon>Pseudomonadota</taxon>
        <taxon>Gammaproteobacteria</taxon>
        <taxon>Lysobacterales</taxon>
        <taxon>Lysobacteraceae</taxon>
        <taxon>Aquilutibacter</taxon>
    </lineage>
</organism>
<dbReference type="RefSeq" id="WP_331704182.1">
    <property type="nucleotide sequence ID" value="NZ_JAZHBO010000002.1"/>
</dbReference>
<name>A0ABU7V0X1_9GAMM</name>
<keyword evidence="3" id="KW-1185">Reference proteome</keyword>
<dbReference type="EMBL" id="JAZHBO010000002">
    <property type="protein sequence ID" value="MEF2156392.1"/>
    <property type="molecule type" value="Genomic_DNA"/>
</dbReference>
<evidence type="ECO:0000259" key="1">
    <source>
        <dbReference type="PROSITE" id="PS50835"/>
    </source>
</evidence>
<sequence length="366" mass="38474">MKSVRDWLPPAHVPVVGKDGKMNPVWYRYMTENANTLGGVQGPTLAEIQESVTAVQTAANQPQELDIDGGGITINAAFQKHRLTLAQNVTGVSFANVPTAATLTIEIEQWGGSKTIAFPANVSPVSGVPYVPTPQIGSVDLVTLQTTNGGVTWYLSVTQSPGMGVSLAPSPATASIAYAGTPNAPSVVVTATVNGGTGPFTYAWARDDAGGTSFQISSATASNPTFDIPSGDTAFNTTQRWRCTVTDSASKVAQATVNITLTRTMAAGVTVTLTPIFDNAYVINPDTPEVLVTTAVSGGTGPYTENWSRIDAYGGTDFTIGFVSANTDRFTSSGHYYYREQTWRFTATDSTGATAYADVVITLERA</sequence>
<feature type="domain" description="Ig-like" evidence="1">
    <location>
        <begin position="169"/>
        <end position="260"/>
    </location>
</feature>